<keyword evidence="1" id="KW-1133">Transmembrane helix</keyword>
<sequence>MAEVVAAKPVSFKFNACEPYLPKSKPLNMEPPTILWLASALLLIAGFAGLLLPALPGVLLIFAGLVFAAWAEGFAYVGWGTIAILAVLTVAAYIIDFLAGLFGAKRFGAGRYGVMGAAIGTVIGLLFGLPGIIIGPFIGAILGELYAQKDIQSASTAGLGVWIGMAIGIAARLAVAFVMVGVFLLARFV</sequence>
<gene>
    <name evidence="2" type="ORF">FGF66_10465</name>
</gene>
<reference evidence="2 3" key="1">
    <citation type="submission" date="2019-05" db="EMBL/GenBank/DDBJ databases">
        <title>Draft Whole-Genome sequence of the green sulfur bacterium Chlorobaculum thiosulfatiphilum DSM 249.</title>
        <authorList>
            <person name="Meyer T.E."/>
            <person name="Kyndt J.A."/>
        </authorList>
    </citation>
    <scope>NUCLEOTIDE SEQUENCE [LARGE SCALE GENOMIC DNA]</scope>
    <source>
        <strain evidence="2 3">DSM 249</strain>
    </source>
</reference>
<dbReference type="OrthoDB" id="9808460at2"/>
<evidence type="ECO:0000313" key="3">
    <source>
        <dbReference type="Proteomes" id="UP000308271"/>
    </source>
</evidence>
<dbReference type="PANTHER" id="PTHR39165:SF1">
    <property type="entry name" value="DUF456 DOMAIN-CONTAINING PROTEIN"/>
    <property type="match status" value="1"/>
</dbReference>
<dbReference type="PANTHER" id="PTHR39165">
    <property type="entry name" value="IG HYPOTHETICAL 17883"/>
    <property type="match status" value="1"/>
</dbReference>
<dbReference type="InterPro" id="IPR007403">
    <property type="entry name" value="DUF456"/>
</dbReference>
<feature type="transmembrane region" description="Helical" evidence="1">
    <location>
        <begin position="34"/>
        <end position="52"/>
    </location>
</feature>
<comment type="caution">
    <text evidence="2">The sequence shown here is derived from an EMBL/GenBank/DDBJ whole genome shotgun (WGS) entry which is preliminary data.</text>
</comment>
<dbReference type="Pfam" id="PF04306">
    <property type="entry name" value="DUF456"/>
    <property type="match status" value="1"/>
</dbReference>
<protein>
    <submittedName>
        <fullName evidence="2">DUF456 domain-containing protein</fullName>
    </submittedName>
</protein>
<keyword evidence="1" id="KW-0472">Membrane</keyword>
<evidence type="ECO:0000313" key="2">
    <source>
        <dbReference type="EMBL" id="TNJ37563.1"/>
    </source>
</evidence>
<feature type="transmembrane region" description="Helical" evidence="1">
    <location>
        <begin position="162"/>
        <end position="186"/>
    </location>
</feature>
<feature type="transmembrane region" description="Helical" evidence="1">
    <location>
        <begin position="114"/>
        <end position="142"/>
    </location>
</feature>
<accession>A0A5C4S229</accession>
<evidence type="ECO:0000256" key="1">
    <source>
        <dbReference type="SAM" id="Phobius"/>
    </source>
</evidence>
<dbReference type="Proteomes" id="UP000308271">
    <property type="component" value="Unassembled WGS sequence"/>
</dbReference>
<keyword evidence="1" id="KW-0812">Transmembrane</keyword>
<feature type="transmembrane region" description="Helical" evidence="1">
    <location>
        <begin position="82"/>
        <end position="102"/>
    </location>
</feature>
<keyword evidence="3" id="KW-1185">Reference proteome</keyword>
<dbReference type="EMBL" id="VDCH01000027">
    <property type="protein sequence ID" value="TNJ37563.1"/>
    <property type="molecule type" value="Genomic_DNA"/>
</dbReference>
<dbReference type="AlphaFoldDB" id="A0A5C4S229"/>
<proteinExistence type="predicted"/>
<organism evidence="2 3">
    <name type="scientific">Chlorobaculum thiosulfatiphilum</name>
    <name type="common">Chlorobium limicola f.sp. thiosulfatophilum</name>
    <dbReference type="NCBI Taxonomy" id="115852"/>
    <lineage>
        <taxon>Bacteria</taxon>
        <taxon>Pseudomonadati</taxon>
        <taxon>Chlorobiota</taxon>
        <taxon>Chlorobiia</taxon>
        <taxon>Chlorobiales</taxon>
        <taxon>Chlorobiaceae</taxon>
        <taxon>Chlorobaculum</taxon>
    </lineage>
</organism>
<name>A0A5C4S229_CHLTI</name>